<dbReference type="AlphaFoldDB" id="W4K0H1"/>
<dbReference type="GeneID" id="20678662"/>
<reference evidence="4 5" key="1">
    <citation type="journal article" date="2012" name="New Phytol.">
        <title>Insight into trade-off between wood decay and parasitism from the genome of a fungal forest pathogen.</title>
        <authorList>
            <person name="Olson A."/>
            <person name="Aerts A."/>
            <person name="Asiegbu F."/>
            <person name="Belbahri L."/>
            <person name="Bouzid O."/>
            <person name="Broberg A."/>
            <person name="Canback B."/>
            <person name="Coutinho P.M."/>
            <person name="Cullen D."/>
            <person name="Dalman K."/>
            <person name="Deflorio G."/>
            <person name="van Diepen L.T."/>
            <person name="Dunand C."/>
            <person name="Duplessis S."/>
            <person name="Durling M."/>
            <person name="Gonthier P."/>
            <person name="Grimwood J."/>
            <person name="Fossdal C.G."/>
            <person name="Hansson D."/>
            <person name="Henrissat B."/>
            <person name="Hietala A."/>
            <person name="Himmelstrand K."/>
            <person name="Hoffmeister D."/>
            <person name="Hogberg N."/>
            <person name="James T.Y."/>
            <person name="Karlsson M."/>
            <person name="Kohler A."/>
            <person name="Kues U."/>
            <person name="Lee Y.H."/>
            <person name="Lin Y.C."/>
            <person name="Lind M."/>
            <person name="Lindquist E."/>
            <person name="Lombard V."/>
            <person name="Lucas S."/>
            <person name="Lunden K."/>
            <person name="Morin E."/>
            <person name="Murat C."/>
            <person name="Park J."/>
            <person name="Raffaello T."/>
            <person name="Rouze P."/>
            <person name="Salamov A."/>
            <person name="Schmutz J."/>
            <person name="Solheim H."/>
            <person name="Stahlberg J."/>
            <person name="Velez H."/>
            <person name="de Vries R.P."/>
            <person name="Wiebenga A."/>
            <person name="Woodward S."/>
            <person name="Yakovlev I."/>
            <person name="Garbelotto M."/>
            <person name="Martin F."/>
            <person name="Grigoriev I.V."/>
            <person name="Stenlid J."/>
        </authorList>
    </citation>
    <scope>NUCLEOTIDE SEQUENCE [LARGE SCALE GENOMIC DNA]</scope>
    <source>
        <strain evidence="4 5">TC 32-1</strain>
    </source>
</reference>
<accession>W4K0H1</accession>
<protein>
    <submittedName>
        <fullName evidence="4">Thioredoxin protein disulfide isomerase</fullName>
    </submittedName>
</protein>
<name>W4K0H1_HETIT</name>
<feature type="region of interest" description="Disordered" evidence="1">
    <location>
        <begin position="320"/>
        <end position="428"/>
    </location>
</feature>
<dbReference type="InterPro" id="IPR013766">
    <property type="entry name" value="Thioredoxin_domain"/>
</dbReference>
<proteinExistence type="predicted"/>
<dbReference type="PANTHER" id="PTHR45815:SF3">
    <property type="entry name" value="PROTEIN DISULFIDE-ISOMERASE A6"/>
    <property type="match status" value="1"/>
</dbReference>
<dbReference type="KEGG" id="hir:HETIRDRAFT_64006"/>
<dbReference type="PROSITE" id="PS51352">
    <property type="entry name" value="THIOREDOXIN_2"/>
    <property type="match status" value="1"/>
</dbReference>
<dbReference type="OrthoDB" id="427280at2759"/>
<dbReference type="Proteomes" id="UP000030671">
    <property type="component" value="Unassembled WGS sequence"/>
</dbReference>
<keyword evidence="2" id="KW-0732">Signal</keyword>
<evidence type="ECO:0000313" key="4">
    <source>
        <dbReference type="EMBL" id="ETW78631.1"/>
    </source>
</evidence>
<feature type="compositionally biased region" description="Basic and acidic residues" evidence="1">
    <location>
        <begin position="329"/>
        <end position="362"/>
    </location>
</feature>
<evidence type="ECO:0000256" key="1">
    <source>
        <dbReference type="SAM" id="MobiDB-lite"/>
    </source>
</evidence>
<evidence type="ECO:0000256" key="2">
    <source>
        <dbReference type="SAM" id="SignalP"/>
    </source>
</evidence>
<dbReference type="GO" id="GO:0034976">
    <property type="term" value="P:response to endoplasmic reticulum stress"/>
    <property type="evidence" value="ECO:0007669"/>
    <property type="project" value="TreeGrafter"/>
</dbReference>
<dbReference type="PANTHER" id="PTHR45815">
    <property type="entry name" value="PROTEIN DISULFIDE-ISOMERASE A6"/>
    <property type="match status" value="1"/>
</dbReference>
<dbReference type="FunCoup" id="W4K0H1">
    <property type="interactions" value="77"/>
</dbReference>
<keyword evidence="5" id="KW-1185">Reference proteome</keyword>
<dbReference type="STRING" id="747525.W4K0H1"/>
<dbReference type="InParanoid" id="W4K0H1"/>
<dbReference type="GO" id="GO:0005788">
    <property type="term" value="C:endoplasmic reticulum lumen"/>
    <property type="evidence" value="ECO:0007669"/>
    <property type="project" value="TreeGrafter"/>
</dbReference>
<evidence type="ECO:0000313" key="5">
    <source>
        <dbReference type="Proteomes" id="UP000030671"/>
    </source>
</evidence>
<dbReference type="RefSeq" id="XP_009548799.1">
    <property type="nucleotide sequence ID" value="XM_009550504.1"/>
</dbReference>
<dbReference type="Pfam" id="PF00085">
    <property type="entry name" value="Thioredoxin"/>
    <property type="match status" value="1"/>
</dbReference>
<feature type="compositionally biased region" description="Low complexity" evidence="1">
    <location>
        <begin position="400"/>
        <end position="419"/>
    </location>
</feature>
<feature type="signal peptide" evidence="2">
    <location>
        <begin position="1"/>
        <end position="19"/>
    </location>
</feature>
<dbReference type="SUPFAM" id="SSF52833">
    <property type="entry name" value="Thioredoxin-like"/>
    <property type="match status" value="1"/>
</dbReference>
<dbReference type="EMBL" id="KI925461">
    <property type="protein sequence ID" value="ETW78631.1"/>
    <property type="molecule type" value="Genomic_DNA"/>
</dbReference>
<feature type="chain" id="PRO_5004844220" evidence="2">
    <location>
        <begin position="20"/>
        <end position="428"/>
    </location>
</feature>
<dbReference type="Gene3D" id="3.40.30.10">
    <property type="entry name" value="Glutaredoxin"/>
    <property type="match status" value="1"/>
</dbReference>
<feature type="domain" description="Thioredoxin" evidence="3">
    <location>
        <begin position="16"/>
        <end position="141"/>
    </location>
</feature>
<gene>
    <name evidence="4" type="primary">TRX7_PDI</name>
    <name evidence="4" type="ORF">HETIRDRAFT_64006</name>
</gene>
<sequence length="428" mass="46976">MLPQLLALTLAIAPAAVSAGLFPSNSLVKHLDAKGFRQALKENRTSVIAFVAPWCGHCQRMAPELSKAALGLYPLIPTYAVDCDDAKNRQVCAEQGVKGFPTVKLFPRGKDVKPITFEGGERTASAFYYWATRRVPNKNKKLYHLEDIEPWVTKNIEKNRVLLLNKGKTVPLLWQVLGNKYKDQLEFGSHRDRKGKTGKALGVGMGGKKESRVLVYPAGSTSPVVFEGILKHDSLSKFFDSVIDGSADLKVVNAQAKDEEFALTEEELEIERQQEAQRIALAHGGFTEMIDFEEAVKKYGADFHDAHGYGGMMGEMPKKKDAAAAAEEGTAKQRKEEDPIHKILKHQQEKEKEKERAQRETTPKTGDGGQIVFQAKTETGHRPTSTAQKPKATESAGDVPSESAETPAPPAESTSASNEEAGHVKDEL</sequence>
<evidence type="ECO:0000259" key="3">
    <source>
        <dbReference type="PROSITE" id="PS51352"/>
    </source>
</evidence>
<dbReference type="GO" id="GO:0016853">
    <property type="term" value="F:isomerase activity"/>
    <property type="evidence" value="ECO:0007669"/>
    <property type="project" value="UniProtKB-KW"/>
</dbReference>
<organism evidence="4 5">
    <name type="scientific">Heterobasidion irregulare (strain TC 32-1)</name>
    <dbReference type="NCBI Taxonomy" id="747525"/>
    <lineage>
        <taxon>Eukaryota</taxon>
        <taxon>Fungi</taxon>
        <taxon>Dikarya</taxon>
        <taxon>Basidiomycota</taxon>
        <taxon>Agaricomycotina</taxon>
        <taxon>Agaricomycetes</taxon>
        <taxon>Russulales</taxon>
        <taxon>Bondarzewiaceae</taxon>
        <taxon>Heterobasidion</taxon>
        <taxon>Heterobasidion annosum species complex</taxon>
    </lineage>
</organism>
<dbReference type="HOGENOM" id="CLU_048905_0_0_1"/>
<keyword evidence="4" id="KW-0413">Isomerase</keyword>
<dbReference type="GO" id="GO:0015035">
    <property type="term" value="F:protein-disulfide reductase activity"/>
    <property type="evidence" value="ECO:0007669"/>
    <property type="project" value="TreeGrafter"/>
</dbReference>
<dbReference type="eggNOG" id="KOG0191">
    <property type="taxonomic scope" value="Eukaryota"/>
</dbReference>
<dbReference type="InterPro" id="IPR036249">
    <property type="entry name" value="Thioredoxin-like_sf"/>
</dbReference>
<dbReference type="PRINTS" id="PR00421">
    <property type="entry name" value="THIOREDOXIN"/>
</dbReference>